<feature type="domain" description="PAC" evidence="2">
    <location>
        <begin position="380"/>
        <end position="432"/>
    </location>
</feature>
<dbReference type="InterPro" id="IPR043128">
    <property type="entry name" value="Rev_trsase/Diguanyl_cyclase"/>
</dbReference>
<dbReference type="SMART" id="SM00091">
    <property type="entry name" value="PAS"/>
    <property type="match status" value="2"/>
</dbReference>
<comment type="caution">
    <text evidence="5">The sequence shown here is derived from an EMBL/GenBank/DDBJ whole genome shotgun (WGS) entry which is preliminary data.</text>
</comment>
<name>A0ABN1L966_9GAMM</name>
<dbReference type="PANTHER" id="PTHR44757">
    <property type="entry name" value="DIGUANYLATE CYCLASE DGCP"/>
    <property type="match status" value="1"/>
</dbReference>
<dbReference type="InterPro" id="IPR003018">
    <property type="entry name" value="GAF"/>
</dbReference>
<dbReference type="SUPFAM" id="SSF55073">
    <property type="entry name" value="Nucleotide cyclase"/>
    <property type="match status" value="1"/>
</dbReference>
<dbReference type="InterPro" id="IPR029016">
    <property type="entry name" value="GAF-like_dom_sf"/>
</dbReference>
<dbReference type="EMBL" id="BAAAFA010000009">
    <property type="protein sequence ID" value="GAA0820696.1"/>
    <property type="molecule type" value="Genomic_DNA"/>
</dbReference>
<dbReference type="PANTHER" id="PTHR44757:SF2">
    <property type="entry name" value="BIOFILM ARCHITECTURE MAINTENANCE PROTEIN MBAA"/>
    <property type="match status" value="1"/>
</dbReference>
<dbReference type="SUPFAM" id="SSF55781">
    <property type="entry name" value="GAF domain-like"/>
    <property type="match status" value="1"/>
</dbReference>
<dbReference type="RefSeq" id="WP_343818034.1">
    <property type="nucleotide sequence ID" value="NZ_BAAAFA010000009.1"/>
</dbReference>
<dbReference type="InterPro" id="IPR035965">
    <property type="entry name" value="PAS-like_dom_sf"/>
</dbReference>
<dbReference type="NCBIfam" id="TIGR00229">
    <property type="entry name" value="sensory_box"/>
    <property type="match status" value="2"/>
</dbReference>
<dbReference type="InterPro" id="IPR000700">
    <property type="entry name" value="PAS-assoc_C"/>
</dbReference>
<evidence type="ECO:0000259" key="3">
    <source>
        <dbReference type="PROSITE" id="PS50883"/>
    </source>
</evidence>
<dbReference type="PROSITE" id="PS50113">
    <property type="entry name" value="PAC"/>
    <property type="match status" value="1"/>
</dbReference>
<dbReference type="SUPFAM" id="SSF141868">
    <property type="entry name" value="EAL domain-like"/>
    <property type="match status" value="1"/>
</dbReference>
<dbReference type="Proteomes" id="UP001500021">
    <property type="component" value="Unassembled WGS sequence"/>
</dbReference>
<dbReference type="Gene3D" id="3.30.70.270">
    <property type="match status" value="1"/>
</dbReference>
<dbReference type="PROSITE" id="PS50883">
    <property type="entry name" value="EAL"/>
    <property type="match status" value="1"/>
</dbReference>
<feature type="domain" description="EAL" evidence="3">
    <location>
        <begin position="609"/>
        <end position="865"/>
    </location>
</feature>
<evidence type="ECO:0000313" key="5">
    <source>
        <dbReference type="EMBL" id="GAA0820696.1"/>
    </source>
</evidence>
<dbReference type="CDD" id="cd01949">
    <property type="entry name" value="GGDEF"/>
    <property type="match status" value="1"/>
</dbReference>
<dbReference type="InterPro" id="IPR035919">
    <property type="entry name" value="EAL_sf"/>
</dbReference>
<dbReference type="InterPro" id="IPR029787">
    <property type="entry name" value="Nucleotide_cyclase"/>
</dbReference>
<dbReference type="PROSITE" id="PS50887">
    <property type="entry name" value="GGDEF"/>
    <property type="match status" value="1"/>
</dbReference>
<dbReference type="InterPro" id="IPR012226">
    <property type="entry name" value="Diguanyl_cyclase/Pdiesterase"/>
</dbReference>
<dbReference type="Pfam" id="PF08448">
    <property type="entry name" value="PAS_4"/>
    <property type="match status" value="1"/>
</dbReference>
<dbReference type="Pfam" id="PF13426">
    <property type="entry name" value="PAS_9"/>
    <property type="match status" value="1"/>
</dbReference>
<proteinExistence type="predicted"/>
<dbReference type="Pfam" id="PF00563">
    <property type="entry name" value="EAL"/>
    <property type="match status" value="1"/>
</dbReference>
<protein>
    <submittedName>
        <fullName evidence="5">Uncharacterized protein</fullName>
    </submittedName>
</protein>
<dbReference type="NCBIfam" id="TIGR00254">
    <property type="entry name" value="GGDEF"/>
    <property type="match status" value="1"/>
</dbReference>
<dbReference type="PIRSF" id="PIRSF005925">
    <property type="entry name" value="Dos"/>
    <property type="match status" value="1"/>
</dbReference>
<dbReference type="CDD" id="cd00130">
    <property type="entry name" value="PAS"/>
    <property type="match status" value="2"/>
</dbReference>
<evidence type="ECO:0000313" key="6">
    <source>
        <dbReference type="Proteomes" id="UP001500021"/>
    </source>
</evidence>
<dbReference type="Pfam" id="PF13185">
    <property type="entry name" value="GAF_2"/>
    <property type="match status" value="1"/>
</dbReference>
<dbReference type="Gene3D" id="3.30.450.40">
    <property type="match status" value="1"/>
</dbReference>
<dbReference type="InterPro" id="IPR000014">
    <property type="entry name" value="PAS"/>
</dbReference>
<dbReference type="InterPro" id="IPR000160">
    <property type="entry name" value="GGDEF_dom"/>
</dbReference>
<dbReference type="SUPFAM" id="SSF55785">
    <property type="entry name" value="PYP-like sensor domain (PAS domain)"/>
    <property type="match status" value="2"/>
</dbReference>
<keyword evidence="6" id="KW-1185">Reference proteome</keyword>
<feature type="domain" description="GGDEF" evidence="4">
    <location>
        <begin position="464"/>
        <end position="600"/>
    </location>
</feature>
<dbReference type="SMART" id="SM00052">
    <property type="entry name" value="EAL"/>
    <property type="match status" value="1"/>
</dbReference>
<dbReference type="Gene3D" id="3.20.20.450">
    <property type="entry name" value="EAL domain"/>
    <property type="match status" value="1"/>
</dbReference>
<evidence type="ECO:0000259" key="2">
    <source>
        <dbReference type="PROSITE" id="PS50113"/>
    </source>
</evidence>
<dbReference type="CDD" id="cd01948">
    <property type="entry name" value="EAL"/>
    <property type="match status" value="1"/>
</dbReference>
<reference evidence="5 6" key="1">
    <citation type="journal article" date="2019" name="Int. J. Syst. Evol. Microbiol.">
        <title>The Global Catalogue of Microorganisms (GCM) 10K type strain sequencing project: providing services to taxonomists for standard genome sequencing and annotation.</title>
        <authorList>
            <consortium name="The Broad Institute Genomics Platform"/>
            <consortium name="The Broad Institute Genome Sequencing Center for Infectious Disease"/>
            <person name="Wu L."/>
            <person name="Ma J."/>
        </authorList>
    </citation>
    <scope>NUCLEOTIDE SEQUENCE [LARGE SCALE GENOMIC DNA]</scope>
    <source>
        <strain evidence="5 6">JCM 15608</strain>
    </source>
</reference>
<dbReference type="InterPro" id="IPR013656">
    <property type="entry name" value="PAS_4"/>
</dbReference>
<dbReference type="SMART" id="SM00065">
    <property type="entry name" value="GAF"/>
    <property type="match status" value="1"/>
</dbReference>
<dbReference type="Gene3D" id="3.30.450.20">
    <property type="entry name" value="PAS domain"/>
    <property type="match status" value="2"/>
</dbReference>
<feature type="domain" description="PAS" evidence="1">
    <location>
        <begin position="20"/>
        <end position="90"/>
    </location>
</feature>
<dbReference type="PROSITE" id="PS50112">
    <property type="entry name" value="PAS"/>
    <property type="match status" value="2"/>
</dbReference>
<sequence length="872" mass="97500">MTFKESQDTSTLTFINNEQTKLYLHAILTNTRDPIFVKDNECKLILVNNAFCQLFGLSRKGIIGKTLAEKVPPSEREHFLAIDKKVLEEGKEILCEETLTLSAEQVKIISTRKSRFTDNLGNRYLIGVIHDITERKKNELRKKSHRHVLELITSGKPLAIILDAILHLVEQDNPEMICSILLLDNSGQHLISGSAPRLPTFYSEAIHGVEIGIGVGSCGTAAFMNERIIVDDIESHPYWEPYKGLAKEAGLASCWSEPIRSTEGDVLGTFAIYHNEINAPTKADLTVIEQTASLASIAIEKKHTEDKLKLAASVFSHARESIIITDENNHIINVNARFSEVSGYYHEEVLGKKPQSLMSDVHSPEFHDVMWEEVNANGYWIGEVVSRHKSGKKYTEMQTISAVRDEHNKISHYVILANDITSMKEYQKQLEHIAHFDVLTNLPNRVLLADRLSQALLQCNRQKQSLAVVFLDLDGFKAINDAYGHDIGDELLISLSGLMKASLREGDSLARIGGDEFVAVLTNLPEKITPMDYVPILERLLLAASDPVMVNGAILNVSASIGVTLYPQDNVDADQLMRHADQAMYIAKERGKNRHHLFDIAQDDAVKVQREGLNAIRHALDHNEFVLHYQPKVNMRSGTVIGFEALIRWQHPKKGLLSPAEFLPIIENNPMNIEMGEWVINSALTQISQWQKQGLHPPLNISVNIAAVQLQQPKFTKNIIKLLKSHPDVEPHLLELEVLETSALDDISHVSATMNACIKLGVNFALDDFGTGYSSLTYLRRLPASLIKIDQSFVRDMLCDPDDSAIVEGVIALAKSFKRNVIAEGVETIEHGKALLKLGCDLAQGYGIAKPMPANEIPQWIDSWQCNEVWQQ</sequence>
<evidence type="ECO:0000259" key="4">
    <source>
        <dbReference type="PROSITE" id="PS50887"/>
    </source>
</evidence>
<dbReference type="InterPro" id="IPR001633">
    <property type="entry name" value="EAL_dom"/>
</dbReference>
<dbReference type="InterPro" id="IPR052155">
    <property type="entry name" value="Biofilm_reg_signaling"/>
</dbReference>
<dbReference type="Pfam" id="PF00990">
    <property type="entry name" value="GGDEF"/>
    <property type="match status" value="1"/>
</dbReference>
<accession>A0ABN1L966</accession>
<organism evidence="5 6">
    <name type="scientific">Colwellia asteriadis</name>
    <dbReference type="NCBI Taxonomy" id="517723"/>
    <lineage>
        <taxon>Bacteria</taxon>
        <taxon>Pseudomonadati</taxon>
        <taxon>Pseudomonadota</taxon>
        <taxon>Gammaproteobacteria</taxon>
        <taxon>Alteromonadales</taxon>
        <taxon>Colwelliaceae</taxon>
        <taxon>Colwellia</taxon>
    </lineage>
</organism>
<dbReference type="SMART" id="SM00267">
    <property type="entry name" value="GGDEF"/>
    <property type="match status" value="1"/>
</dbReference>
<feature type="domain" description="PAS" evidence="1">
    <location>
        <begin position="307"/>
        <end position="365"/>
    </location>
</feature>
<evidence type="ECO:0000259" key="1">
    <source>
        <dbReference type="PROSITE" id="PS50112"/>
    </source>
</evidence>
<gene>
    <name evidence="5" type="ORF">GCM10009111_26570</name>
</gene>